<evidence type="ECO:0000313" key="2">
    <source>
        <dbReference type="Proteomes" id="UP000095008"/>
    </source>
</evidence>
<accession>A0A1C2J232</accession>
<keyword evidence="2" id="KW-1185">Reference proteome</keyword>
<gene>
    <name evidence="1" type="ORF">A6M23_18790</name>
</gene>
<sequence length="66" mass="7192">MSRDCKPLAGCKPADCKSVLPDCEAFEAVLRRVIRDPKNGPIAHTAAECLFAVRKLVNAITAKERP</sequence>
<dbReference type="EMBL" id="LWRY01000274">
    <property type="protein sequence ID" value="OCX68181.1"/>
    <property type="molecule type" value="Genomic_DNA"/>
</dbReference>
<proteinExistence type="predicted"/>
<dbReference type="AlphaFoldDB" id="A0A1C2J232"/>
<dbReference type="GeneID" id="60696797"/>
<reference evidence="1" key="1">
    <citation type="journal article" date="2016" name="Int. J. Mol. Sci.">
        <title>Comparative genomics of the extreme acidophile Acidithiobacillus thiooxidans reveals intraspecific divergence and niche adaptation.</title>
        <authorList>
            <person name="Zhang X."/>
            <person name="Feng X."/>
            <person name="Tao J."/>
            <person name="Ma L."/>
            <person name="Xiao Y."/>
            <person name="Liang Y."/>
            <person name="Liu X."/>
            <person name="Yin H."/>
        </authorList>
    </citation>
    <scope>NUCLEOTIDE SEQUENCE [LARGE SCALE GENOMIC DNA]</scope>
    <source>
        <strain evidence="1">DXS-W</strain>
    </source>
</reference>
<dbReference type="Proteomes" id="UP000095008">
    <property type="component" value="Unassembled WGS sequence"/>
</dbReference>
<organism evidence="1 2">
    <name type="scientific">Acidithiobacillus thiooxidans</name>
    <name type="common">Thiobacillus thiooxidans</name>
    <dbReference type="NCBI Taxonomy" id="930"/>
    <lineage>
        <taxon>Bacteria</taxon>
        <taxon>Pseudomonadati</taxon>
        <taxon>Pseudomonadota</taxon>
        <taxon>Acidithiobacillia</taxon>
        <taxon>Acidithiobacillales</taxon>
        <taxon>Acidithiobacillaceae</taxon>
        <taxon>Acidithiobacillus</taxon>
    </lineage>
</organism>
<protein>
    <submittedName>
        <fullName evidence="1">Uncharacterized protein</fullName>
    </submittedName>
</protein>
<dbReference type="RefSeq" id="WP_031569001.1">
    <property type="nucleotide sequence ID" value="NZ_JABBDW010000163.1"/>
</dbReference>
<comment type="caution">
    <text evidence="1">The sequence shown here is derived from an EMBL/GenBank/DDBJ whole genome shotgun (WGS) entry which is preliminary data.</text>
</comment>
<evidence type="ECO:0000313" key="1">
    <source>
        <dbReference type="EMBL" id="OCX68181.1"/>
    </source>
</evidence>
<name>A0A1C2J232_ACITH</name>